<evidence type="ECO:0000256" key="11">
    <source>
        <dbReference type="ARBA" id="ARBA00048679"/>
    </source>
</evidence>
<keyword evidence="4" id="KW-0732">Signal</keyword>
<organism evidence="12 13">
    <name type="scientific">Vulgatibacter incomptus</name>
    <dbReference type="NCBI Taxonomy" id="1391653"/>
    <lineage>
        <taxon>Bacteria</taxon>
        <taxon>Pseudomonadati</taxon>
        <taxon>Myxococcota</taxon>
        <taxon>Myxococcia</taxon>
        <taxon>Myxococcales</taxon>
        <taxon>Cystobacterineae</taxon>
        <taxon>Vulgatibacteraceae</taxon>
        <taxon>Vulgatibacter</taxon>
    </lineage>
</organism>
<keyword evidence="7" id="KW-1015">Disulfide bond</keyword>
<dbReference type="AlphaFoldDB" id="A0A0K1PGP8"/>
<protein>
    <recommendedName>
        <fullName evidence="2">non-specific serine/threonine protein kinase</fullName>
        <ecNumber evidence="2">2.7.11.1</ecNumber>
    </recommendedName>
</protein>
<dbReference type="OrthoDB" id="5519010at2"/>
<dbReference type="EMBL" id="CP012332">
    <property type="protein sequence ID" value="AKU92682.1"/>
    <property type="molecule type" value="Genomic_DNA"/>
</dbReference>
<dbReference type="Pfam" id="PF13540">
    <property type="entry name" value="RCC1_2"/>
    <property type="match status" value="2"/>
</dbReference>
<keyword evidence="8" id="KW-0675">Receptor</keyword>
<evidence type="ECO:0000256" key="3">
    <source>
        <dbReference type="ARBA" id="ARBA00022692"/>
    </source>
</evidence>
<dbReference type="PANTHER" id="PTHR47460">
    <property type="entry name" value="SERINE/THREONINE-PROTEIN KINASE-LIKE PROTEIN ACR4"/>
    <property type="match status" value="1"/>
</dbReference>
<dbReference type="GO" id="GO:0004674">
    <property type="term" value="F:protein serine/threonine kinase activity"/>
    <property type="evidence" value="ECO:0007669"/>
    <property type="project" value="UniProtKB-KW"/>
</dbReference>
<evidence type="ECO:0000313" key="13">
    <source>
        <dbReference type="Proteomes" id="UP000055590"/>
    </source>
</evidence>
<dbReference type="SUPFAM" id="SSF50985">
    <property type="entry name" value="RCC1/BLIP-II"/>
    <property type="match status" value="1"/>
</dbReference>
<proteinExistence type="predicted"/>
<keyword evidence="6" id="KW-0472">Membrane</keyword>
<evidence type="ECO:0000256" key="10">
    <source>
        <dbReference type="ARBA" id="ARBA00047899"/>
    </source>
</evidence>
<evidence type="ECO:0000256" key="6">
    <source>
        <dbReference type="ARBA" id="ARBA00023136"/>
    </source>
</evidence>
<evidence type="ECO:0000256" key="8">
    <source>
        <dbReference type="ARBA" id="ARBA00023170"/>
    </source>
</evidence>
<dbReference type="Proteomes" id="UP000055590">
    <property type="component" value="Chromosome"/>
</dbReference>
<keyword evidence="5" id="KW-1133">Transmembrane helix</keyword>
<dbReference type="STRING" id="1391653.AKJ08_3069"/>
<dbReference type="GO" id="GO:0016020">
    <property type="term" value="C:membrane"/>
    <property type="evidence" value="ECO:0007669"/>
    <property type="project" value="UniProtKB-SubCell"/>
</dbReference>
<keyword evidence="13" id="KW-1185">Reference proteome</keyword>
<name>A0A0K1PGP8_9BACT</name>
<dbReference type="KEGG" id="vin:AKJ08_3069"/>
<dbReference type="RefSeq" id="WP_050726817.1">
    <property type="nucleotide sequence ID" value="NZ_CP012332.1"/>
</dbReference>
<dbReference type="EC" id="2.7.11.1" evidence="2"/>
<evidence type="ECO:0000256" key="5">
    <source>
        <dbReference type="ARBA" id="ARBA00022989"/>
    </source>
</evidence>
<dbReference type="PANTHER" id="PTHR47460:SF1">
    <property type="entry name" value="SERINE_THREONINE-PROTEIN KINASE-LIKE PROTEIN ACR4"/>
    <property type="match status" value="1"/>
</dbReference>
<accession>A0A0K1PGP8</accession>
<keyword evidence="9" id="KW-0325">Glycoprotein</keyword>
<evidence type="ECO:0000313" key="12">
    <source>
        <dbReference type="EMBL" id="AKU92682.1"/>
    </source>
</evidence>
<dbReference type="Gene3D" id="2.130.10.30">
    <property type="entry name" value="Regulator of chromosome condensation 1/beta-lactamase-inhibitor protein II"/>
    <property type="match status" value="1"/>
</dbReference>
<dbReference type="InterPro" id="IPR009091">
    <property type="entry name" value="RCC1/BLIP-II"/>
</dbReference>
<comment type="subcellular location">
    <subcellularLocation>
        <location evidence="1">Membrane</location>
        <topology evidence="1">Single-pass type I membrane protein</topology>
    </subcellularLocation>
</comment>
<evidence type="ECO:0000256" key="7">
    <source>
        <dbReference type="ARBA" id="ARBA00023157"/>
    </source>
</evidence>
<comment type="catalytic activity">
    <reaction evidence="11">
        <text>L-seryl-[protein] + ATP = O-phospho-L-seryl-[protein] + ADP + H(+)</text>
        <dbReference type="Rhea" id="RHEA:17989"/>
        <dbReference type="Rhea" id="RHEA-COMP:9863"/>
        <dbReference type="Rhea" id="RHEA-COMP:11604"/>
        <dbReference type="ChEBI" id="CHEBI:15378"/>
        <dbReference type="ChEBI" id="CHEBI:29999"/>
        <dbReference type="ChEBI" id="CHEBI:30616"/>
        <dbReference type="ChEBI" id="CHEBI:83421"/>
        <dbReference type="ChEBI" id="CHEBI:456216"/>
        <dbReference type="EC" id="2.7.11.1"/>
    </reaction>
</comment>
<evidence type="ECO:0000256" key="4">
    <source>
        <dbReference type="ARBA" id="ARBA00022729"/>
    </source>
</evidence>
<reference evidence="12 13" key="1">
    <citation type="submission" date="2015-08" db="EMBL/GenBank/DDBJ databases">
        <authorList>
            <person name="Babu N.S."/>
            <person name="Beckwith C.J."/>
            <person name="Beseler K.G."/>
            <person name="Brison A."/>
            <person name="Carone J.V."/>
            <person name="Caskin T.P."/>
            <person name="Diamond M."/>
            <person name="Durham M.E."/>
            <person name="Foxe J.M."/>
            <person name="Go M."/>
            <person name="Henderson B.A."/>
            <person name="Jones I.B."/>
            <person name="McGettigan J.A."/>
            <person name="Micheletti S.J."/>
            <person name="Nasrallah M.E."/>
            <person name="Ortiz D."/>
            <person name="Piller C.R."/>
            <person name="Privatt S.R."/>
            <person name="Schneider S.L."/>
            <person name="Sharp S."/>
            <person name="Smith T.C."/>
            <person name="Stanton J.D."/>
            <person name="Ullery H.E."/>
            <person name="Wilson R.J."/>
            <person name="Serrano M.G."/>
            <person name="Buck G."/>
            <person name="Lee V."/>
            <person name="Wang Y."/>
            <person name="Carvalho R."/>
            <person name="Voegtly L."/>
            <person name="Shi R."/>
            <person name="Duckworth R."/>
            <person name="Johnson A."/>
            <person name="Loviza R."/>
            <person name="Walstead R."/>
            <person name="Shah Z."/>
            <person name="Kiflezghi M."/>
            <person name="Wade K."/>
            <person name="Ball S.L."/>
            <person name="Bradley K.W."/>
            <person name="Asai D.J."/>
            <person name="Bowman C.A."/>
            <person name="Russell D.A."/>
            <person name="Pope W.H."/>
            <person name="Jacobs-Sera D."/>
            <person name="Hendrix R.W."/>
            <person name="Hatfull G.F."/>
        </authorList>
    </citation>
    <scope>NUCLEOTIDE SEQUENCE [LARGE SCALE GENOMIC DNA]</scope>
    <source>
        <strain evidence="12 13">DSM 27710</strain>
    </source>
</reference>
<comment type="catalytic activity">
    <reaction evidence="10">
        <text>L-threonyl-[protein] + ATP = O-phospho-L-threonyl-[protein] + ADP + H(+)</text>
        <dbReference type="Rhea" id="RHEA:46608"/>
        <dbReference type="Rhea" id="RHEA-COMP:11060"/>
        <dbReference type="Rhea" id="RHEA-COMP:11605"/>
        <dbReference type="ChEBI" id="CHEBI:15378"/>
        <dbReference type="ChEBI" id="CHEBI:30013"/>
        <dbReference type="ChEBI" id="CHEBI:30616"/>
        <dbReference type="ChEBI" id="CHEBI:61977"/>
        <dbReference type="ChEBI" id="CHEBI:456216"/>
        <dbReference type="EC" id="2.7.11.1"/>
    </reaction>
</comment>
<evidence type="ECO:0000256" key="9">
    <source>
        <dbReference type="ARBA" id="ARBA00023180"/>
    </source>
</evidence>
<gene>
    <name evidence="12" type="ORF">AKJ08_3069</name>
</gene>
<evidence type="ECO:0000256" key="2">
    <source>
        <dbReference type="ARBA" id="ARBA00012513"/>
    </source>
</evidence>
<keyword evidence="3" id="KW-0812">Transmembrane</keyword>
<sequence length="144" mass="15620">MGDEHTCGVRVDGKVLCWGKNDYGQAPAGPSADSFTSVSAGYGKTCGIRVDGHATCWGRGTRQQSADTFKSVHAGYDFNCGIRTDETLSCWGDNFFGQSPLPASTRFSTLSVNRYDTCGVRVDGQLFCWGSNFDQEAPPWNARN</sequence>
<evidence type="ECO:0000256" key="1">
    <source>
        <dbReference type="ARBA" id="ARBA00004479"/>
    </source>
</evidence>